<name>A0A2P1DVF9_9BILA</name>
<feature type="domain" description="Homeobox" evidence="8">
    <location>
        <begin position="232"/>
        <end position="292"/>
    </location>
</feature>
<feature type="DNA-binding region" description="Homeobox" evidence="5">
    <location>
        <begin position="234"/>
        <end position="293"/>
    </location>
</feature>
<dbReference type="InterPro" id="IPR009057">
    <property type="entry name" value="Homeodomain-like_sf"/>
</dbReference>
<keyword evidence="3 5" id="KW-0371">Homeobox</keyword>
<evidence type="ECO:0000256" key="4">
    <source>
        <dbReference type="ARBA" id="ARBA00023242"/>
    </source>
</evidence>
<dbReference type="InterPro" id="IPR017970">
    <property type="entry name" value="Homeobox_CS"/>
</dbReference>
<dbReference type="AlphaFoldDB" id="A0A2P1DVF9"/>
<keyword evidence="2 5" id="KW-0238">DNA-binding</keyword>
<evidence type="ECO:0000256" key="7">
    <source>
        <dbReference type="SAM" id="MobiDB-lite"/>
    </source>
</evidence>
<feature type="compositionally biased region" description="Low complexity" evidence="7">
    <location>
        <begin position="128"/>
        <end position="147"/>
    </location>
</feature>
<keyword evidence="4 5" id="KW-0539">Nucleus</keyword>
<feature type="compositionally biased region" description="Polar residues" evidence="7">
    <location>
        <begin position="111"/>
        <end position="127"/>
    </location>
</feature>
<comment type="subcellular location">
    <subcellularLocation>
        <location evidence="1 5 6">Nucleus</location>
    </subcellularLocation>
</comment>
<feature type="region of interest" description="Disordered" evidence="7">
    <location>
        <begin position="111"/>
        <end position="148"/>
    </location>
</feature>
<dbReference type="PANTHER" id="PTHR24334">
    <property type="entry name" value="HOMEOBOX PROTEIN GBX"/>
    <property type="match status" value="1"/>
</dbReference>
<evidence type="ECO:0000256" key="1">
    <source>
        <dbReference type="ARBA" id="ARBA00004123"/>
    </source>
</evidence>
<dbReference type="PROSITE" id="PS00027">
    <property type="entry name" value="HOMEOBOX_1"/>
    <property type="match status" value="1"/>
</dbReference>
<dbReference type="GO" id="GO:0000981">
    <property type="term" value="F:DNA-binding transcription factor activity, RNA polymerase II-specific"/>
    <property type="evidence" value="ECO:0007669"/>
    <property type="project" value="InterPro"/>
</dbReference>
<evidence type="ECO:0000256" key="2">
    <source>
        <dbReference type="ARBA" id="ARBA00023125"/>
    </source>
</evidence>
<evidence type="ECO:0000259" key="8">
    <source>
        <dbReference type="PROSITE" id="PS50071"/>
    </source>
</evidence>
<dbReference type="Pfam" id="PF00046">
    <property type="entry name" value="Homeodomain"/>
    <property type="match status" value="1"/>
</dbReference>
<dbReference type="Gene3D" id="1.10.10.60">
    <property type="entry name" value="Homeodomain-like"/>
    <property type="match status" value="1"/>
</dbReference>
<evidence type="ECO:0000256" key="6">
    <source>
        <dbReference type="RuleBase" id="RU000682"/>
    </source>
</evidence>
<dbReference type="GO" id="GO:0005634">
    <property type="term" value="C:nucleus"/>
    <property type="evidence" value="ECO:0007669"/>
    <property type="project" value="UniProtKB-SubCell"/>
</dbReference>
<reference evidence="9" key="1">
    <citation type="journal article" date="2018" name="Nature">
        <title>Convergent evolution of bilaterian nerve cords.</title>
        <authorList>
            <person name="Martin-Duran J.M."/>
            <person name="Pang K."/>
            <person name="Borve A."/>
            <person name="Le H.S."/>
            <person name="Furu A."/>
            <person name="Cannon J.T."/>
            <person name="Jondelius U."/>
            <person name="Hejnol A."/>
        </authorList>
    </citation>
    <scope>NUCLEOTIDE SEQUENCE</scope>
</reference>
<dbReference type="CDD" id="cd00086">
    <property type="entry name" value="homeodomain"/>
    <property type="match status" value="1"/>
</dbReference>
<protein>
    <submittedName>
        <fullName evidence="9">Gbx homeobox protein</fullName>
    </submittedName>
</protein>
<proteinExistence type="evidence at transcript level"/>
<dbReference type="PANTHER" id="PTHR24334:SF0">
    <property type="entry name" value="HOMEOBOX PROTEIN UNPLUGGED"/>
    <property type="match status" value="1"/>
</dbReference>
<dbReference type="EMBL" id="KY709817">
    <property type="protein sequence ID" value="AVK72368.1"/>
    <property type="molecule type" value="mRNA"/>
</dbReference>
<evidence type="ECO:0000256" key="3">
    <source>
        <dbReference type="ARBA" id="ARBA00023155"/>
    </source>
</evidence>
<dbReference type="InterPro" id="IPR020479">
    <property type="entry name" value="HD_metazoa"/>
</dbReference>
<dbReference type="SMART" id="SM00389">
    <property type="entry name" value="HOX"/>
    <property type="match status" value="1"/>
</dbReference>
<dbReference type="GO" id="GO:0000977">
    <property type="term" value="F:RNA polymerase II transcription regulatory region sequence-specific DNA binding"/>
    <property type="evidence" value="ECO:0007669"/>
    <property type="project" value="TreeGrafter"/>
</dbReference>
<evidence type="ECO:0000256" key="5">
    <source>
        <dbReference type="PROSITE-ProRule" id="PRU00108"/>
    </source>
</evidence>
<dbReference type="InterPro" id="IPR001356">
    <property type="entry name" value="HD"/>
</dbReference>
<dbReference type="PROSITE" id="PS50071">
    <property type="entry name" value="HOMEOBOX_2"/>
    <property type="match status" value="1"/>
</dbReference>
<dbReference type="PRINTS" id="PR00024">
    <property type="entry name" value="HOMEOBOX"/>
</dbReference>
<dbReference type="SUPFAM" id="SSF46689">
    <property type="entry name" value="Homeodomain-like"/>
    <property type="match status" value="1"/>
</dbReference>
<evidence type="ECO:0000313" key="9">
    <source>
        <dbReference type="EMBL" id="AVK72368.1"/>
    </source>
</evidence>
<organism evidence="9">
    <name type="scientific">Nemertoderma westbladi</name>
    <dbReference type="NCBI Taxonomy" id="172109"/>
    <lineage>
        <taxon>Eukaryota</taxon>
        <taxon>Metazoa</taxon>
        <taxon>Xenacoelomorpha</taxon>
        <taxon>Acoelomorpha</taxon>
        <taxon>Nemertodermatida</taxon>
        <taxon>Nemertodermatidae</taxon>
        <taxon>Nemertoderma</taxon>
    </lineage>
</organism>
<dbReference type="InterPro" id="IPR042982">
    <property type="entry name" value="GBX-1/2"/>
</dbReference>
<sequence length="337" mass="37192">MQHSLSQSTKPISRGLLADSTHPIVTASSFITTYPPLCCLLPPSMPPVCLNVCQCHGKPTHNPLNWTYGHSAQLQTFCSGTPPQPVPVASLTHGIYYNTVGDEYRITDNITSSSNQVSPRTQLSEDVSSQTPSNSHTTTTTPCRTIPEGCERTGQANVSKFHTYNNQQPLNLIPISIREQICLNKRNKLITNETTISLQPMNNCHGNVPPRVGNGSLSLPESSDSSADTPIIGYRRKRTSFSSSQLRELEKHFNRKKYLSVPDRTLLANILHLTQPQIKVWFQNRRAKWKRIKAGSYQAATSGAMTVSTGHKLVVPIPIHVGPSRTANLDQQRPPLA</sequence>
<accession>A0A2P1DVF9</accession>
<dbReference type="GO" id="GO:0051960">
    <property type="term" value="P:regulation of nervous system development"/>
    <property type="evidence" value="ECO:0007669"/>
    <property type="project" value="TreeGrafter"/>
</dbReference>